<keyword evidence="4" id="KW-0963">Cytoplasm</keyword>
<feature type="region of interest" description="Disordered" evidence="14">
    <location>
        <begin position="516"/>
        <end position="553"/>
    </location>
</feature>
<feature type="region of interest" description="Disordered" evidence="14">
    <location>
        <begin position="661"/>
        <end position="692"/>
    </location>
</feature>
<dbReference type="SUPFAM" id="SSF57850">
    <property type="entry name" value="RING/U-box"/>
    <property type="match status" value="1"/>
</dbReference>
<feature type="region of interest" description="Disordered" evidence="14">
    <location>
        <begin position="451"/>
        <end position="470"/>
    </location>
</feature>
<evidence type="ECO:0000259" key="17">
    <source>
        <dbReference type="PROSITE" id="PS51159"/>
    </source>
</evidence>
<feature type="domain" description="UBP-type" evidence="16">
    <location>
        <begin position="783"/>
        <end position="901"/>
    </location>
</feature>
<dbReference type="InterPro" id="IPR031320">
    <property type="entry name" value="GAGE"/>
</dbReference>
<reference evidence="18" key="1">
    <citation type="submission" date="2019-10" db="EMBL/GenBank/DDBJ databases">
        <title>The sequence and de novo assembly of the wild yak genome.</title>
        <authorList>
            <person name="Liu Y."/>
        </authorList>
    </citation>
    <scope>NUCLEOTIDE SEQUENCE [LARGE SCALE GENOMIC DNA]</scope>
    <source>
        <strain evidence="18">WY2019</strain>
    </source>
</reference>
<keyword evidence="9" id="KW-0378">Hydrolase</keyword>
<feature type="region of interest" description="Disordered" evidence="14">
    <location>
        <begin position="356"/>
        <end position="411"/>
    </location>
</feature>
<dbReference type="SUPFAM" id="SSF54001">
    <property type="entry name" value="Cysteine proteinases"/>
    <property type="match status" value="1"/>
</dbReference>
<keyword evidence="7 13" id="KW-0863">Zinc-finger</keyword>
<gene>
    <name evidence="18" type="ORF">E5288_WYG013414</name>
</gene>
<keyword evidence="12" id="KW-0832">Ubl conjugation</keyword>
<dbReference type="SMART" id="SM01379">
    <property type="entry name" value="GAGE"/>
    <property type="match status" value="1"/>
</dbReference>
<dbReference type="GO" id="GO:0008270">
    <property type="term" value="F:zinc ion binding"/>
    <property type="evidence" value="ECO:0007669"/>
    <property type="project" value="UniProtKB-KW"/>
</dbReference>
<dbReference type="PROSITE" id="PS50271">
    <property type="entry name" value="ZF_UBP"/>
    <property type="match status" value="1"/>
</dbReference>
<keyword evidence="5" id="KW-0645">Protease</keyword>
<evidence type="ECO:0000256" key="1">
    <source>
        <dbReference type="ARBA" id="ARBA00000707"/>
    </source>
</evidence>
<name>A0A6B0S933_9CETA</name>
<dbReference type="EMBL" id="VBQZ03000294">
    <property type="protein sequence ID" value="MXQ98832.1"/>
    <property type="molecule type" value="Genomic_DNA"/>
</dbReference>
<comment type="caution">
    <text evidence="18">The sequence shown here is derived from an EMBL/GenBank/DDBJ whole genome shotgun (WGS) entry which is preliminary data.</text>
</comment>
<feature type="region of interest" description="Disordered" evidence="14">
    <location>
        <begin position="1"/>
        <end position="38"/>
    </location>
</feature>
<proteinExistence type="predicted"/>
<dbReference type="Gene3D" id="3.30.40.10">
    <property type="entry name" value="Zinc/RING finger domain, C3HC4 (zinc finger)"/>
    <property type="match status" value="1"/>
</dbReference>
<dbReference type="PANTHER" id="PTHR21646:SF30">
    <property type="entry name" value="UBIQUITIN CARBOXYL-TERMINAL HYDROLASE 27"/>
    <property type="match status" value="1"/>
</dbReference>
<dbReference type="InterPro" id="IPR050185">
    <property type="entry name" value="Ub_carboxyl-term_hydrolase"/>
</dbReference>
<evidence type="ECO:0000256" key="7">
    <source>
        <dbReference type="ARBA" id="ARBA00022771"/>
    </source>
</evidence>
<dbReference type="GO" id="GO:0005737">
    <property type="term" value="C:cytoplasm"/>
    <property type="evidence" value="ECO:0007669"/>
    <property type="project" value="UniProtKB-SubCell"/>
</dbReference>
<dbReference type="InterPro" id="IPR038765">
    <property type="entry name" value="Papain-like_cys_pep_sf"/>
</dbReference>
<dbReference type="InterPro" id="IPR001607">
    <property type="entry name" value="Znf_UBP"/>
</dbReference>
<comment type="catalytic activity">
    <reaction evidence="1">
        <text>Thiol-dependent hydrolysis of ester, thioester, amide, peptide and isopeptide bonds formed by the C-terminal Gly of ubiquitin (a 76-residue protein attached to proteins as an intracellular targeting signal).</text>
        <dbReference type="EC" id="3.4.19.12"/>
    </reaction>
</comment>
<evidence type="ECO:0000256" key="2">
    <source>
        <dbReference type="ARBA" id="ARBA00004496"/>
    </source>
</evidence>
<keyword evidence="6" id="KW-0479">Metal-binding</keyword>
<dbReference type="InterPro" id="IPR038175">
    <property type="entry name" value="CBM21_dom_sf"/>
</dbReference>
<evidence type="ECO:0000313" key="19">
    <source>
        <dbReference type="Proteomes" id="UP000322234"/>
    </source>
</evidence>
<evidence type="ECO:0000256" key="14">
    <source>
        <dbReference type="SAM" id="MobiDB-lite"/>
    </source>
</evidence>
<evidence type="ECO:0000256" key="11">
    <source>
        <dbReference type="ARBA" id="ARBA00022833"/>
    </source>
</evidence>
<evidence type="ECO:0000313" key="18">
    <source>
        <dbReference type="EMBL" id="MXQ98832.1"/>
    </source>
</evidence>
<evidence type="ECO:0000256" key="13">
    <source>
        <dbReference type="PROSITE-ProRule" id="PRU00502"/>
    </source>
</evidence>
<dbReference type="Pfam" id="PF03370">
    <property type="entry name" value="CBM_21"/>
    <property type="match status" value="1"/>
</dbReference>
<comment type="subcellular location">
    <subcellularLocation>
        <location evidence="2">Cytoplasm</location>
    </subcellularLocation>
</comment>
<organism evidence="18 19">
    <name type="scientific">Bos mutus</name>
    <name type="common">wild yak</name>
    <dbReference type="NCBI Taxonomy" id="72004"/>
    <lineage>
        <taxon>Eukaryota</taxon>
        <taxon>Metazoa</taxon>
        <taxon>Chordata</taxon>
        <taxon>Craniata</taxon>
        <taxon>Vertebrata</taxon>
        <taxon>Euteleostomi</taxon>
        <taxon>Mammalia</taxon>
        <taxon>Eutheria</taxon>
        <taxon>Laurasiatheria</taxon>
        <taxon>Artiodactyla</taxon>
        <taxon>Ruminantia</taxon>
        <taxon>Pecora</taxon>
        <taxon>Bovidae</taxon>
        <taxon>Bovinae</taxon>
        <taxon>Bos</taxon>
    </lineage>
</organism>
<dbReference type="PROSITE" id="PS00972">
    <property type="entry name" value="USP_1"/>
    <property type="match status" value="1"/>
</dbReference>
<dbReference type="Gene3D" id="3.90.70.10">
    <property type="entry name" value="Cysteine proteinases"/>
    <property type="match status" value="1"/>
</dbReference>
<accession>A0A6B0S933</accession>
<keyword evidence="8" id="KW-0833">Ubl conjugation pathway</keyword>
<feature type="compositionally biased region" description="Acidic residues" evidence="14">
    <location>
        <begin position="13"/>
        <end position="32"/>
    </location>
</feature>
<keyword evidence="19" id="KW-1185">Reference proteome</keyword>
<dbReference type="GO" id="GO:0006508">
    <property type="term" value="P:proteolysis"/>
    <property type="evidence" value="ECO:0007669"/>
    <property type="project" value="UniProtKB-KW"/>
</dbReference>
<dbReference type="EC" id="3.4.19.12" evidence="3"/>
<evidence type="ECO:0000259" key="16">
    <source>
        <dbReference type="PROSITE" id="PS50271"/>
    </source>
</evidence>
<dbReference type="PROSITE" id="PS50235">
    <property type="entry name" value="USP_3"/>
    <property type="match status" value="1"/>
</dbReference>
<keyword evidence="11" id="KW-0862">Zinc</keyword>
<dbReference type="Pfam" id="PF00443">
    <property type="entry name" value="UCH"/>
    <property type="match status" value="1"/>
</dbReference>
<feature type="compositionally biased region" description="Basic and acidic residues" evidence="14">
    <location>
        <begin position="812"/>
        <end position="835"/>
    </location>
</feature>
<dbReference type="GO" id="GO:0004843">
    <property type="term" value="F:cysteine-type deubiquitinase activity"/>
    <property type="evidence" value="ECO:0007669"/>
    <property type="project" value="UniProtKB-EC"/>
</dbReference>
<feature type="region of interest" description="Disordered" evidence="14">
    <location>
        <begin position="776"/>
        <end position="838"/>
    </location>
</feature>
<dbReference type="InterPro" id="IPR018200">
    <property type="entry name" value="USP_CS"/>
</dbReference>
<dbReference type="InterPro" id="IPR013083">
    <property type="entry name" value="Znf_RING/FYVE/PHD"/>
</dbReference>
<feature type="compositionally biased region" description="Gly residues" evidence="14">
    <location>
        <begin position="452"/>
        <end position="463"/>
    </location>
</feature>
<evidence type="ECO:0000256" key="5">
    <source>
        <dbReference type="ARBA" id="ARBA00022670"/>
    </source>
</evidence>
<feature type="compositionally biased region" description="Acidic residues" evidence="14">
    <location>
        <begin position="517"/>
        <end position="527"/>
    </location>
</feature>
<evidence type="ECO:0000256" key="9">
    <source>
        <dbReference type="ARBA" id="ARBA00022801"/>
    </source>
</evidence>
<evidence type="ECO:0000256" key="8">
    <source>
        <dbReference type="ARBA" id="ARBA00022786"/>
    </source>
</evidence>
<dbReference type="PANTHER" id="PTHR21646">
    <property type="entry name" value="UBIQUITIN CARBOXYL-TERMINAL HYDROLASE"/>
    <property type="match status" value="1"/>
</dbReference>
<dbReference type="InterPro" id="IPR001394">
    <property type="entry name" value="Peptidase_C19_UCH"/>
</dbReference>
<evidence type="ECO:0000259" key="15">
    <source>
        <dbReference type="PROSITE" id="PS50235"/>
    </source>
</evidence>
<protein>
    <recommendedName>
        <fullName evidence="3">ubiquitinyl hydrolase 1</fullName>
        <ecNumber evidence="3">3.4.19.12</ecNumber>
    </recommendedName>
</protein>
<dbReference type="Gene3D" id="2.60.40.2440">
    <property type="entry name" value="Carbohydrate binding type-21 domain"/>
    <property type="match status" value="1"/>
</dbReference>
<evidence type="ECO:0000256" key="12">
    <source>
        <dbReference type="ARBA" id="ARBA00022843"/>
    </source>
</evidence>
<dbReference type="InterPro" id="IPR028889">
    <property type="entry name" value="USP"/>
</dbReference>
<dbReference type="GO" id="GO:0016579">
    <property type="term" value="P:protein deubiquitination"/>
    <property type="evidence" value="ECO:0007669"/>
    <property type="project" value="InterPro"/>
</dbReference>
<dbReference type="Pfam" id="PF05831">
    <property type="entry name" value="GAGE"/>
    <property type="match status" value="1"/>
</dbReference>
<evidence type="ECO:0000256" key="3">
    <source>
        <dbReference type="ARBA" id="ARBA00012759"/>
    </source>
</evidence>
<feature type="region of interest" description="Disordered" evidence="14">
    <location>
        <begin position="136"/>
        <end position="173"/>
    </location>
</feature>
<dbReference type="Pfam" id="PF02148">
    <property type="entry name" value="zf-UBP"/>
    <property type="match status" value="1"/>
</dbReference>
<dbReference type="InterPro" id="IPR005036">
    <property type="entry name" value="CBM21_dom"/>
</dbReference>
<dbReference type="Proteomes" id="UP000322234">
    <property type="component" value="Unassembled WGS sequence"/>
</dbReference>
<feature type="domain" description="USP" evidence="15">
    <location>
        <begin position="954"/>
        <end position="1297"/>
    </location>
</feature>
<evidence type="ECO:0000256" key="6">
    <source>
        <dbReference type="ARBA" id="ARBA00022723"/>
    </source>
</evidence>
<sequence length="1314" mass="141447">MAAAAGQDGDGGGAEDDDGEDGDEGEEEEEACPEPSPLCPVPAGGGFYLVPTFSLPPAPGRLERLGRVMVELEALLPPPGAVPGGAGVWVPGGRPPVLRGLVRVLNRSFEKVVHVRASHDGWASFCDHPARYVPRSPPGAGAGGPGAGDPILDLGLGLGPGQVSASSPDDGGRTDRFAFQLPFAEGAGDGARLDFVVRYETPEGTFWANNHGRNYTVLLRIAPAPIPTDAEGLLQQQQLEPQPECQGPVEAEARQLKSCMKPMRRRPNEELKMKSADDNTPAVAERPDVQETVGPLVAPTPLRPWPQMTLQVSEVTVTGRPPEEGDVTRSSPPVTFTEVPQAPAIRIPLSSSLCALGRSPRDQASGPDASEGAAGPLLEPSQRQMEATWEVSGENGRGRKEPIVGAVMDKPPGGLEVVSGLEELLGEDTIDQELEQLYQSHLSRLRAAVAAGGAGGGGEGSIDGGVSPSQPLGILTDRDLILKWPGPERALNSALAEEITLHYARLGRGVELIKDTEDPDEEGEGEEGLSIIPSSPEGDTPKESPPEILSGAPSLVSTMGDVWLPWAEGSGCNSPVALGIEGQFSGAPEKGTSKDSDSLHVSRMISGVTGSSGATEAQMEFTTELADRLISISGQEPAALVLQGRQDLSLLGPLGTEVCPSSLARPHVSPQDEGGSGPSLEPPKRSPTLADPAESMCVLPPQLWGPLTQTLGVLAVLVVVPVALNNGVAAAIALVLVAGEGGWWVDEVRESDEVGVSHGYEVSEIFEGLYPKARKLGGKKSQRKEPPAKNVDMEPGQEKEGGPSVVQEPELEGSRQELDVEKVEGELGDGPDGKGKIPPNVVPAKIPEGEKHIHEHAETKQHNLAVDLYYGGIYCFMCKDYVYDRDIEQIAKEEQGEALKLQASTSTEVSHQQYSVPGLGEKYPTWETTKPELELLGHNPRRRRIASSFTIGLRGLINLGNTCFMNCIVQALTHTPILRDFFLSDRHRCEMPSPELCLVCEMSSLFRELYSGNPSPHVPYKLLHLVWIHARHLAGYRQQDAHEFLIAALDVLHRHCKGDDAGKAASNPNHCNCIIDQIFTGGLQSDVTCQACHGVSTTIDPCWDISLDLPGSCTSFWPMSPGRESSVNGESHIPGITTLTDCLRRFTRPEHLGSSAKIKCGSCQSYQESTKQLTMNKLPVVACFHFKRFEHSAKQRRKITTYISFPLELDMTPFMASSKESRMNGQLQLPTNSGNDENKYSLFAVVNHQGTLESGHYTSFIRHHKDQWFKCDDAVITKASIKDVLDSEGYLLFYHKQVLEHESEKVKEVNTQAY</sequence>
<evidence type="ECO:0000256" key="4">
    <source>
        <dbReference type="ARBA" id="ARBA00022490"/>
    </source>
</evidence>
<feature type="domain" description="CBM21" evidence="17">
    <location>
        <begin position="62"/>
        <end position="218"/>
    </location>
</feature>
<dbReference type="PROSITE" id="PS00973">
    <property type="entry name" value="USP_2"/>
    <property type="match status" value="1"/>
</dbReference>
<keyword evidence="10" id="KW-0788">Thiol protease</keyword>
<evidence type="ECO:0000256" key="10">
    <source>
        <dbReference type="ARBA" id="ARBA00022807"/>
    </source>
</evidence>
<dbReference type="PROSITE" id="PS51159">
    <property type="entry name" value="CBM21"/>
    <property type="match status" value="1"/>
</dbReference>
<dbReference type="CDD" id="cd02660">
    <property type="entry name" value="Peptidase_C19D"/>
    <property type="match status" value="1"/>
</dbReference>
<dbReference type="FunFam" id="3.90.70.10:FF:000011">
    <property type="entry name" value="Ubiquitinyl hydrolase 1"/>
    <property type="match status" value="1"/>
</dbReference>